<keyword evidence="11" id="KW-1185">Reference proteome</keyword>
<reference evidence="10" key="1">
    <citation type="submission" date="2022-08" db="EMBL/GenBank/DDBJ databases">
        <title>Reclassification of Massilia species as members of the genera Telluria, Duganella, Pseudoduganella, Mokoshia gen. nov. and Zemynaea gen. nov. using orthogonal and non-orthogonal genome-based approaches.</title>
        <authorList>
            <person name="Bowman J.P."/>
        </authorList>
    </citation>
    <scope>NUCLEOTIDE SEQUENCE</scope>
    <source>
        <strain evidence="10">LMG 11547</strain>
    </source>
</reference>
<dbReference type="Gene3D" id="1.20.59.20">
    <property type="match status" value="1"/>
</dbReference>
<dbReference type="EC" id="6.3.4.19" evidence="8"/>
<keyword evidence="6 8" id="KW-0067">ATP-binding</keyword>
<dbReference type="EMBL" id="JANUHC010000006">
    <property type="protein sequence ID" value="MCS0631261.1"/>
    <property type="molecule type" value="Genomic_DNA"/>
</dbReference>
<feature type="binding site" evidence="8">
    <location>
        <begin position="39"/>
        <end position="44"/>
    </location>
    <ligand>
        <name>ATP</name>
        <dbReference type="ChEBI" id="CHEBI:30616"/>
    </ligand>
</feature>
<keyword evidence="3 8" id="KW-0436">Ligase</keyword>
<evidence type="ECO:0000256" key="7">
    <source>
        <dbReference type="ARBA" id="ARBA00048539"/>
    </source>
</evidence>
<keyword evidence="5 8" id="KW-0547">Nucleotide-binding</keyword>
<evidence type="ECO:0000256" key="3">
    <source>
        <dbReference type="ARBA" id="ARBA00022598"/>
    </source>
</evidence>
<evidence type="ECO:0000313" key="10">
    <source>
        <dbReference type="EMBL" id="MCS0631261.1"/>
    </source>
</evidence>
<dbReference type="SUPFAM" id="SSF82829">
    <property type="entry name" value="MesJ substrate recognition domain-like"/>
    <property type="match status" value="1"/>
</dbReference>
<dbReference type="Pfam" id="PF09179">
    <property type="entry name" value="TilS"/>
    <property type="match status" value="1"/>
</dbReference>
<sequence>MSRRTQGAAVIVARFAQAVAALREAYLPEAMPPVAVALSGGLDSMVLLHLAHAHGLQPHAFHVHHGLSPNADAWRDHCASAAAALGIPFDWRAVVVAKGKSGIEAAARKQRYAALGEMCRAHGAGLLLTAHHLDDQVETVLLQLLRGSGPAGLSGMDPANRAPGLLGDERLAMARPLLGVARADLEQFAREQGIAWVEDESNTDPRYARNALRHQVMPALAAAFPGYQQRVARSSAHTRAAQRLLDELGEQDLQACLAGDGLDLVRVRALSRDRIDNLLRHWFTTRRLAMPSTAWLAQMVAQILSAREDAQLLVEHPDVDVRRHRDHLFLVPRLPELAGMRDPEDAGIIDKHAQAFRWNGEASIAFPDYGGVLHFDAAERGFDPAWLRGQGLEIDFRKGGERLRLAHNRPTRSLKMHYQASGIPAWERGRLPIVNAGLDLLFAAGLGMDCRHVTEEPGRIALRWESATAAIPG</sequence>
<keyword evidence="2 8" id="KW-0963">Cytoplasm</keyword>
<dbReference type="InterPro" id="IPR011063">
    <property type="entry name" value="TilS/TtcA_N"/>
</dbReference>
<dbReference type="PANTHER" id="PTHR43033">
    <property type="entry name" value="TRNA(ILE)-LYSIDINE SYNTHASE-RELATED"/>
    <property type="match status" value="1"/>
</dbReference>
<proteinExistence type="inferred from homology"/>
<evidence type="ECO:0000256" key="8">
    <source>
        <dbReference type="HAMAP-Rule" id="MF_01161"/>
    </source>
</evidence>
<dbReference type="SMART" id="SM00977">
    <property type="entry name" value="TilS_C"/>
    <property type="match status" value="1"/>
</dbReference>
<comment type="catalytic activity">
    <reaction evidence="7 8">
        <text>cytidine(34) in tRNA(Ile2) + L-lysine + ATP = lysidine(34) in tRNA(Ile2) + AMP + diphosphate + H(+)</text>
        <dbReference type="Rhea" id="RHEA:43744"/>
        <dbReference type="Rhea" id="RHEA-COMP:10625"/>
        <dbReference type="Rhea" id="RHEA-COMP:10670"/>
        <dbReference type="ChEBI" id="CHEBI:15378"/>
        <dbReference type="ChEBI" id="CHEBI:30616"/>
        <dbReference type="ChEBI" id="CHEBI:32551"/>
        <dbReference type="ChEBI" id="CHEBI:33019"/>
        <dbReference type="ChEBI" id="CHEBI:82748"/>
        <dbReference type="ChEBI" id="CHEBI:83665"/>
        <dbReference type="ChEBI" id="CHEBI:456215"/>
        <dbReference type="EC" id="6.3.4.19"/>
    </reaction>
</comment>
<dbReference type="InterPro" id="IPR015262">
    <property type="entry name" value="tRNA_Ile_lys_synt_subst-bd"/>
</dbReference>
<dbReference type="Gene3D" id="3.40.50.620">
    <property type="entry name" value="HUPs"/>
    <property type="match status" value="1"/>
</dbReference>
<dbReference type="SUPFAM" id="SSF52402">
    <property type="entry name" value="Adenine nucleotide alpha hydrolases-like"/>
    <property type="match status" value="1"/>
</dbReference>
<evidence type="ECO:0000256" key="1">
    <source>
        <dbReference type="ARBA" id="ARBA00004496"/>
    </source>
</evidence>
<protein>
    <recommendedName>
        <fullName evidence="8">tRNA(Ile)-lysidine synthase</fullName>
        <ecNumber evidence="8">6.3.4.19</ecNumber>
    </recommendedName>
    <alternativeName>
        <fullName evidence="8">tRNA(Ile)-2-lysyl-cytidine synthase</fullName>
    </alternativeName>
    <alternativeName>
        <fullName evidence="8">tRNA(Ile)-lysidine synthetase</fullName>
    </alternativeName>
</protein>
<gene>
    <name evidence="8 10" type="primary">tilS</name>
    <name evidence="10" type="ORF">NX786_18170</name>
</gene>
<dbReference type="InterPro" id="IPR012094">
    <property type="entry name" value="tRNA_Ile_lys_synt"/>
</dbReference>
<dbReference type="InterPro" id="IPR014729">
    <property type="entry name" value="Rossmann-like_a/b/a_fold"/>
</dbReference>
<dbReference type="GO" id="GO:0032267">
    <property type="term" value="F:tRNA(Ile)-lysidine synthase activity"/>
    <property type="evidence" value="ECO:0007669"/>
    <property type="project" value="UniProtKB-EC"/>
</dbReference>
<dbReference type="NCBIfam" id="TIGR02433">
    <property type="entry name" value="lysidine_TilS_C"/>
    <property type="match status" value="1"/>
</dbReference>
<dbReference type="SUPFAM" id="SSF56037">
    <property type="entry name" value="PheT/TilS domain"/>
    <property type="match status" value="1"/>
</dbReference>
<dbReference type="InterPro" id="IPR012796">
    <property type="entry name" value="Lysidine-tRNA-synth_C"/>
</dbReference>
<evidence type="ECO:0000313" key="11">
    <source>
        <dbReference type="Proteomes" id="UP001165263"/>
    </source>
</evidence>
<comment type="similarity">
    <text evidence="8">Belongs to the tRNA(Ile)-lysidine synthase family.</text>
</comment>
<feature type="domain" description="Lysidine-tRNA(Ile) synthetase C-terminal" evidence="9">
    <location>
        <begin position="392"/>
        <end position="464"/>
    </location>
</feature>
<dbReference type="PANTHER" id="PTHR43033:SF1">
    <property type="entry name" value="TRNA(ILE)-LYSIDINE SYNTHASE-RELATED"/>
    <property type="match status" value="1"/>
</dbReference>
<dbReference type="Pfam" id="PF01171">
    <property type="entry name" value="ATP_bind_3"/>
    <property type="match status" value="1"/>
</dbReference>
<comment type="subcellular location">
    <subcellularLocation>
        <location evidence="1 8">Cytoplasm</location>
    </subcellularLocation>
</comment>
<name>A0ABT2C350_9BURK</name>
<accession>A0ABT2C350</accession>
<evidence type="ECO:0000256" key="2">
    <source>
        <dbReference type="ARBA" id="ARBA00022490"/>
    </source>
</evidence>
<dbReference type="NCBIfam" id="TIGR02432">
    <property type="entry name" value="lysidine_TilS_N"/>
    <property type="match status" value="1"/>
</dbReference>
<organism evidence="10 11">
    <name type="scientific">Telluria mixta</name>
    <dbReference type="NCBI Taxonomy" id="34071"/>
    <lineage>
        <taxon>Bacteria</taxon>
        <taxon>Pseudomonadati</taxon>
        <taxon>Pseudomonadota</taxon>
        <taxon>Betaproteobacteria</taxon>
        <taxon>Burkholderiales</taxon>
        <taxon>Oxalobacteraceae</taxon>
        <taxon>Telluria group</taxon>
        <taxon>Telluria</taxon>
    </lineage>
</organism>
<comment type="domain">
    <text evidence="8">The N-terminal region contains the highly conserved SGGXDS motif, predicted to be a P-loop motif involved in ATP binding.</text>
</comment>
<dbReference type="CDD" id="cd01992">
    <property type="entry name" value="TilS_N"/>
    <property type="match status" value="1"/>
</dbReference>
<evidence type="ECO:0000256" key="6">
    <source>
        <dbReference type="ARBA" id="ARBA00022840"/>
    </source>
</evidence>
<comment type="function">
    <text evidence="8">Ligates lysine onto the cytidine present at position 34 of the AUA codon-specific tRNA(Ile) that contains the anticodon CAU, in an ATP-dependent manner. Cytidine is converted to lysidine, thus changing the amino acid specificity of the tRNA from methionine to isoleucine.</text>
</comment>
<keyword evidence="4 8" id="KW-0819">tRNA processing</keyword>
<evidence type="ECO:0000256" key="5">
    <source>
        <dbReference type="ARBA" id="ARBA00022741"/>
    </source>
</evidence>
<comment type="caution">
    <text evidence="10">The sequence shown here is derived from an EMBL/GenBank/DDBJ whole genome shotgun (WGS) entry which is preliminary data.</text>
</comment>
<evidence type="ECO:0000256" key="4">
    <source>
        <dbReference type="ARBA" id="ARBA00022694"/>
    </source>
</evidence>
<dbReference type="Pfam" id="PF11734">
    <property type="entry name" value="TilS_C"/>
    <property type="match status" value="1"/>
</dbReference>
<evidence type="ECO:0000259" key="9">
    <source>
        <dbReference type="SMART" id="SM00977"/>
    </source>
</evidence>
<dbReference type="HAMAP" id="MF_01161">
    <property type="entry name" value="tRNA_Ile_lys_synt"/>
    <property type="match status" value="1"/>
</dbReference>
<dbReference type="RefSeq" id="WP_259450340.1">
    <property type="nucleotide sequence ID" value="NZ_CP119520.1"/>
</dbReference>
<dbReference type="InterPro" id="IPR012795">
    <property type="entry name" value="tRNA_Ile_lys_synt_N"/>
</dbReference>
<dbReference type="Proteomes" id="UP001165263">
    <property type="component" value="Unassembled WGS sequence"/>
</dbReference>